<dbReference type="EMBL" id="AFOJ01000003">
    <property type="protein sequence ID" value="EGM52929.1"/>
    <property type="molecule type" value="Genomic_DNA"/>
</dbReference>
<name>F7QZK8_9LACO</name>
<comment type="caution">
    <text evidence="1">The sequence shown here is derived from an EMBL/GenBank/DDBJ whole genome shotgun (WGS) entry which is preliminary data.</text>
</comment>
<organism evidence="1 2">
    <name type="scientific">Ligilactobacillus ruminis SPM0211</name>
    <dbReference type="NCBI Taxonomy" id="1040964"/>
    <lineage>
        <taxon>Bacteria</taxon>
        <taxon>Bacillati</taxon>
        <taxon>Bacillota</taxon>
        <taxon>Bacilli</taxon>
        <taxon>Lactobacillales</taxon>
        <taxon>Lactobacillaceae</taxon>
        <taxon>Ligilactobacillus</taxon>
    </lineage>
</organism>
<reference evidence="1 2" key="1">
    <citation type="journal article" date="2011" name="J. Bacteriol.">
        <title>Genome Sequence of Lactobacillus ruminis SPM0211, Isolated from a Fecal Sample from a Healthy Korean.</title>
        <authorList>
            <person name="Lee S."/>
            <person name="Cho Y.J."/>
            <person name="Lee A.H."/>
            <person name="Chun J."/>
            <person name="Ha N.J."/>
            <person name="Ko G."/>
        </authorList>
    </citation>
    <scope>NUCLEOTIDE SEQUENCE [LARGE SCALE GENOMIC DNA]</scope>
    <source>
        <strain evidence="1 2">SPM0211</strain>
    </source>
</reference>
<accession>F7QZK8</accession>
<dbReference type="AlphaFoldDB" id="F7QZK8"/>
<proteinExistence type="predicted"/>
<evidence type="ECO:0000313" key="2">
    <source>
        <dbReference type="Proteomes" id="UP000002971"/>
    </source>
</evidence>
<protein>
    <submittedName>
        <fullName evidence="1">Uncharacterized protein</fullName>
    </submittedName>
</protein>
<sequence length="49" mass="5263">MSVNPHHNGQKFTDKSLENGGLSVKCVLLTDKPSKTGSLSVILNEILPD</sequence>
<dbReference type="Proteomes" id="UP000002971">
    <property type="component" value="Unassembled WGS sequence"/>
</dbReference>
<gene>
    <name evidence="1" type="ORF">LRU_00864</name>
</gene>
<evidence type="ECO:0000313" key="1">
    <source>
        <dbReference type="EMBL" id="EGM52929.1"/>
    </source>
</evidence>